<dbReference type="AlphaFoldDB" id="A0A183TMX4"/>
<dbReference type="PANTHER" id="PTHR47027:SF25">
    <property type="entry name" value="REVERSE TRANSCRIPTASE DOMAIN-CONTAINING PROTEIN"/>
    <property type="match status" value="1"/>
</dbReference>
<dbReference type="WBParaSite" id="SSLN_0001849701-mRNA-1">
    <property type="protein sequence ID" value="SSLN_0001849701-mRNA-1"/>
    <property type="gene ID" value="SSLN_0001849701"/>
</dbReference>
<evidence type="ECO:0000313" key="2">
    <source>
        <dbReference type="EMBL" id="VDM04208.1"/>
    </source>
</evidence>
<dbReference type="Proteomes" id="UP000275846">
    <property type="component" value="Unassembled WGS sequence"/>
</dbReference>
<dbReference type="SUPFAM" id="SSF56672">
    <property type="entry name" value="DNA/RNA polymerases"/>
    <property type="match status" value="1"/>
</dbReference>
<dbReference type="GO" id="GO:0017119">
    <property type="term" value="C:Golgi transport complex"/>
    <property type="evidence" value="ECO:0007669"/>
    <property type="project" value="InterPro"/>
</dbReference>
<gene>
    <name evidence="2" type="ORF">SSLN_LOCUS17822</name>
</gene>
<dbReference type="EMBL" id="UYSU01043165">
    <property type="protein sequence ID" value="VDM04208.1"/>
    <property type="molecule type" value="Genomic_DNA"/>
</dbReference>
<dbReference type="InterPro" id="IPR043502">
    <property type="entry name" value="DNA/RNA_pol_sf"/>
</dbReference>
<dbReference type="InterPro" id="IPR000477">
    <property type="entry name" value="RT_dom"/>
</dbReference>
<protein>
    <submittedName>
        <fullName evidence="4">Conserved oligomeric Golgi complex subunit 7</fullName>
    </submittedName>
</protein>
<dbReference type="GO" id="GO:0006886">
    <property type="term" value="P:intracellular protein transport"/>
    <property type="evidence" value="ECO:0007669"/>
    <property type="project" value="InterPro"/>
</dbReference>
<name>A0A183TMX4_SCHSO</name>
<sequence length="584" mass="66001">MHIDSSETISRLTELDRQRERTKLAADALREANRWSTLVNSRKVLMEGDNVEQLYQLILDMEQSIAYMESIPDFEDRLALLNSTKDRLEALLAPQFMELLDTHGVSADSDDMSRLDALRRLIAIFVAVRRSDVAVRYYTSWFSGRLKSLWGLPSDSSGILLSSVDEFKPAPLLRRVVDFFQSVIHQIDDQVEFVLFHPFLVIKSFLWWTLRLQLFPEVAPLPLLRGFVAALSDVSAEVAKSFDRCQTASSADHALKLSRDYLEVRHACLLLTILSRCLCATRTLPNQAGFRAGRGCMDQIFTLRPILESRHSYQQPTAICFFDFAAAFDSVHCESLWRTIALDGLPSKIIAMIKAYFSSTTARVLVHSNFSQEFDIRSGVRQGCILLPILFNYAIDWILGKALHEEDGVELAPGRRLADLDCANDIALLASNFDDLQSMVSRVNEVAKSVGFSINAGKTNVFSSCIPVQEKAPLKVGGCQLKDVDSLKYLGARLLPNGQSKDGIVFRIDTARRVFSILRKCLWTRRDISIGTKIRIYLVSIRSVLLYGCECWATRAEYERKLEAFDHHCLGTIIRVKYTDFASN</sequence>
<evidence type="ECO:0000259" key="1">
    <source>
        <dbReference type="Pfam" id="PF00078"/>
    </source>
</evidence>
<accession>A0A183TMX4</accession>
<evidence type="ECO:0000313" key="3">
    <source>
        <dbReference type="Proteomes" id="UP000275846"/>
    </source>
</evidence>
<dbReference type="InterPro" id="IPR019335">
    <property type="entry name" value="COG7"/>
</dbReference>
<keyword evidence="3" id="KW-1185">Reference proteome</keyword>
<proteinExistence type="predicted"/>
<dbReference type="PANTHER" id="PTHR47027">
    <property type="entry name" value="REVERSE TRANSCRIPTASE DOMAIN-CONTAINING PROTEIN"/>
    <property type="match status" value="1"/>
</dbReference>
<dbReference type="CDD" id="cd01650">
    <property type="entry name" value="RT_nLTR_like"/>
    <property type="match status" value="1"/>
</dbReference>
<organism evidence="4">
    <name type="scientific">Schistocephalus solidus</name>
    <name type="common">Tapeworm</name>
    <dbReference type="NCBI Taxonomy" id="70667"/>
    <lineage>
        <taxon>Eukaryota</taxon>
        <taxon>Metazoa</taxon>
        <taxon>Spiralia</taxon>
        <taxon>Lophotrochozoa</taxon>
        <taxon>Platyhelminthes</taxon>
        <taxon>Cestoda</taxon>
        <taxon>Eucestoda</taxon>
        <taxon>Diphyllobothriidea</taxon>
        <taxon>Diphyllobothriidae</taxon>
        <taxon>Schistocephalus</taxon>
    </lineage>
</organism>
<dbReference type="OrthoDB" id="10070415at2759"/>
<dbReference type="Pfam" id="PF00078">
    <property type="entry name" value="RVT_1"/>
    <property type="match status" value="1"/>
</dbReference>
<feature type="domain" description="Reverse transcriptase" evidence="1">
    <location>
        <begin position="282"/>
        <end position="493"/>
    </location>
</feature>
<dbReference type="Pfam" id="PF10191">
    <property type="entry name" value="COG7"/>
    <property type="match status" value="1"/>
</dbReference>
<reference evidence="2 3" key="2">
    <citation type="submission" date="2018-11" db="EMBL/GenBank/DDBJ databases">
        <authorList>
            <consortium name="Pathogen Informatics"/>
        </authorList>
    </citation>
    <scope>NUCLEOTIDE SEQUENCE [LARGE SCALE GENOMIC DNA]</scope>
    <source>
        <strain evidence="2 3">NST_G2</strain>
    </source>
</reference>
<evidence type="ECO:0000313" key="4">
    <source>
        <dbReference type="WBParaSite" id="SSLN_0001849701-mRNA-1"/>
    </source>
</evidence>
<reference evidence="4" key="1">
    <citation type="submission" date="2016-06" db="UniProtKB">
        <authorList>
            <consortium name="WormBaseParasite"/>
        </authorList>
    </citation>
    <scope>IDENTIFICATION</scope>
</reference>
<dbReference type="STRING" id="70667.A0A183TMX4"/>